<protein>
    <submittedName>
        <fullName evidence="3">Uncharacterized protein DUF1738</fullName>
    </submittedName>
</protein>
<evidence type="ECO:0000259" key="2">
    <source>
        <dbReference type="Pfam" id="PF18818"/>
    </source>
</evidence>
<dbReference type="OrthoDB" id="9792687at2"/>
<dbReference type="InterPro" id="IPR041459">
    <property type="entry name" value="MPTase-PolyVal"/>
</dbReference>
<sequence>MSSKATKKTAPKFNLYQTVTDRIIASLKAGVIPWEKPWKSPHFTGGPFPRNFRTGRPYRGINIMLLWSSSYSSPFWITFNQAKELNGTVRKGEKGTQIVFYKQLHSRKTKDENTAEDEDRRPPFVLTYHTVFNVEQCDGLTVPQIEKPTTTPNAVEQDEACEALVAGWENRPTLHLTSKSEMRAYYVPRTDSVHMPARNRFVDAPHYYSTLFHELVHSTGLGCQRCWVTPKSLGETDSMKPKRVTFRIIWRSFSELFGVVFGDSL</sequence>
<reference evidence="3 4" key="1">
    <citation type="submission" date="2019-02" db="EMBL/GenBank/DDBJ databases">
        <title>Genomic Encyclopedia of Archaeal and Bacterial Type Strains, Phase II (KMG-II): from individual species to whole genera.</title>
        <authorList>
            <person name="Goeker M."/>
        </authorList>
    </citation>
    <scope>NUCLEOTIDE SEQUENCE [LARGE SCALE GENOMIC DNA]</scope>
    <source>
        <strain evidence="3 4">DSM 18101</strain>
    </source>
</reference>
<organism evidence="3 4">
    <name type="scientific">Edaphobacter modestus</name>
    <dbReference type="NCBI Taxonomy" id="388466"/>
    <lineage>
        <taxon>Bacteria</taxon>
        <taxon>Pseudomonadati</taxon>
        <taxon>Acidobacteriota</taxon>
        <taxon>Terriglobia</taxon>
        <taxon>Terriglobales</taxon>
        <taxon>Acidobacteriaceae</taxon>
        <taxon>Edaphobacter</taxon>
    </lineage>
</organism>
<dbReference type="PIRSF" id="PIRSF037112">
    <property type="entry name" value="Antirestriction_ArdC"/>
    <property type="match status" value="1"/>
</dbReference>
<gene>
    <name evidence="3" type="ORF">BDD14_0482</name>
</gene>
<evidence type="ECO:0000313" key="4">
    <source>
        <dbReference type="Proteomes" id="UP000292958"/>
    </source>
</evidence>
<proteinExistence type="predicted"/>
<dbReference type="Pfam" id="PF08401">
    <property type="entry name" value="ArdcN"/>
    <property type="match status" value="1"/>
</dbReference>
<dbReference type="GO" id="GO:0003697">
    <property type="term" value="F:single-stranded DNA binding"/>
    <property type="evidence" value="ECO:0007669"/>
    <property type="project" value="InterPro"/>
</dbReference>
<dbReference type="RefSeq" id="WP_130417399.1">
    <property type="nucleotide sequence ID" value="NZ_SHKW01000001.1"/>
</dbReference>
<evidence type="ECO:0000259" key="1">
    <source>
        <dbReference type="Pfam" id="PF08401"/>
    </source>
</evidence>
<dbReference type="InterPro" id="IPR013610">
    <property type="entry name" value="ArdC_N"/>
</dbReference>
<accession>A0A4Q7YQG2</accession>
<evidence type="ECO:0000313" key="3">
    <source>
        <dbReference type="EMBL" id="RZU39143.1"/>
    </source>
</evidence>
<dbReference type="Proteomes" id="UP000292958">
    <property type="component" value="Unassembled WGS sequence"/>
</dbReference>
<comment type="caution">
    <text evidence="3">The sequence shown here is derived from an EMBL/GenBank/DDBJ whole genome shotgun (WGS) entry which is preliminary data.</text>
</comment>
<name>A0A4Q7YQG2_9BACT</name>
<dbReference type="AlphaFoldDB" id="A0A4Q7YQG2"/>
<dbReference type="InterPro" id="IPR017113">
    <property type="entry name" value="Antirestriction_ArdC"/>
</dbReference>
<keyword evidence="4" id="KW-1185">Reference proteome</keyword>
<feature type="domain" description="Polyvalent protein metallopeptidase" evidence="2">
    <location>
        <begin position="179"/>
        <end position="220"/>
    </location>
</feature>
<dbReference type="Pfam" id="PF18818">
    <property type="entry name" value="MPTase-PolyVal"/>
    <property type="match status" value="1"/>
</dbReference>
<dbReference type="EMBL" id="SHKW01000001">
    <property type="protein sequence ID" value="RZU39143.1"/>
    <property type="molecule type" value="Genomic_DNA"/>
</dbReference>
<feature type="domain" description="N-terminal" evidence="1">
    <location>
        <begin position="14"/>
        <end position="132"/>
    </location>
</feature>